<keyword evidence="3 10" id="KW-0813">Transport</keyword>
<dbReference type="PANTHER" id="PTHR43227:SF9">
    <property type="entry name" value="SN-GLYCEROL-3-PHOSPHATE TRANSPORT SYSTEM PERMEASE PROTEIN UGPA"/>
    <property type="match status" value="1"/>
</dbReference>
<dbReference type="AlphaFoldDB" id="G0AEN7"/>
<dbReference type="InterPro" id="IPR035906">
    <property type="entry name" value="MetI-like_sf"/>
</dbReference>
<evidence type="ECO:0000256" key="1">
    <source>
        <dbReference type="ARBA" id="ARBA00004429"/>
    </source>
</evidence>
<accession>G0AEN7</accession>
<protein>
    <recommendedName>
        <fullName evidence="9">sn-glycerol-3-phosphate transport system permease protein UgpA</fullName>
    </recommendedName>
</protein>
<gene>
    <name evidence="12" type="primary">ugpA</name>
    <name evidence="12" type="ordered locus">CFU_0334</name>
</gene>
<evidence type="ECO:0000256" key="6">
    <source>
        <dbReference type="ARBA" id="ARBA00022692"/>
    </source>
</evidence>
<evidence type="ECO:0000256" key="5">
    <source>
        <dbReference type="ARBA" id="ARBA00022519"/>
    </source>
</evidence>
<dbReference type="GO" id="GO:0005886">
    <property type="term" value="C:plasma membrane"/>
    <property type="evidence" value="ECO:0007669"/>
    <property type="project" value="UniProtKB-SubCell"/>
</dbReference>
<comment type="similarity">
    <text evidence="10">Belongs to the binding-protein-dependent transport system permease family.</text>
</comment>
<dbReference type="STRING" id="1005048.CFU_0334"/>
<dbReference type="InterPro" id="IPR050809">
    <property type="entry name" value="UgpAE/MalFG_permease"/>
</dbReference>
<reference evidence="13" key="6">
    <citation type="submission" date="2011-05" db="EMBL/GenBank/DDBJ databases">
        <title>Complete sequence of Collimonas fungivorans Ter331.</title>
        <authorList>
            <person name="Leveau J.H."/>
        </authorList>
    </citation>
    <scope>NUCLEOTIDE SEQUENCE [LARGE SCALE GENOMIC DNA]</scope>
    <source>
        <strain evidence="13">Ter331</strain>
    </source>
</reference>
<dbReference type="Proteomes" id="UP000008392">
    <property type="component" value="Chromosome"/>
</dbReference>
<feature type="transmembrane region" description="Helical" evidence="10">
    <location>
        <begin position="157"/>
        <end position="181"/>
    </location>
</feature>
<keyword evidence="7 10" id="KW-1133">Transmembrane helix</keyword>
<evidence type="ECO:0000313" key="13">
    <source>
        <dbReference type="Proteomes" id="UP000008392"/>
    </source>
</evidence>
<dbReference type="Pfam" id="PF00528">
    <property type="entry name" value="BPD_transp_1"/>
    <property type="match status" value="1"/>
</dbReference>
<dbReference type="eggNOG" id="COG1175">
    <property type="taxonomic scope" value="Bacteria"/>
</dbReference>
<evidence type="ECO:0000313" key="12">
    <source>
        <dbReference type="EMBL" id="AEK60172.1"/>
    </source>
</evidence>
<feature type="transmembrane region" description="Helical" evidence="10">
    <location>
        <begin position="111"/>
        <end position="130"/>
    </location>
</feature>
<feature type="transmembrane region" description="Helical" evidence="10">
    <location>
        <begin position="268"/>
        <end position="288"/>
    </location>
</feature>
<keyword evidence="6 10" id="KW-0812">Transmembrane</keyword>
<evidence type="ECO:0000256" key="3">
    <source>
        <dbReference type="ARBA" id="ARBA00022448"/>
    </source>
</evidence>
<reference evidence="12 13" key="1">
    <citation type="journal article" date="2004" name="Environ. Microbiol.">
        <title>Phylogeny-function analysis of (meta)genomic libraries: screening for expression of ribosomal RNA genes by large-insert library fluorescent in situ hybridization (LIL-FISH).</title>
        <authorList>
            <person name="Leveau J.H."/>
            <person name="Gerards S."/>
            <person name="de Boer W."/>
            <person name="van Veen J.A."/>
        </authorList>
    </citation>
    <scope>NUCLEOTIDE SEQUENCE [LARGE SCALE GENOMIC DNA]</scope>
    <source>
        <strain evidence="12 13">Ter331</strain>
    </source>
</reference>
<dbReference type="HOGENOM" id="CLU_016047_0_2_4"/>
<keyword evidence="8 10" id="KW-0472">Membrane</keyword>
<keyword evidence="5" id="KW-0997">Cell inner membrane</keyword>
<keyword evidence="4" id="KW-1003">Cell membrane</keyword>
<comment type="subcellular location">
    <subcellularLocation>
        <location evidence="1">Cell inner membrane</location>
        <topology evidence="1">Multi-pass membrane protein</topology>
    </subcellularLocation>
    <subcellularLocation>
        <location evidence="10">Cell membrane</location>
        <topology evidence="10">Multi-pass membrane protein</topology>
    </subcellularLocation>
</comment>
<evidence type="ECO:0000256" key="4">
    <source>
        <dbReference type="ARBA" id="ARBA00022475"/>
    </source>
</evidence>
<comment type="subunit">
    <text evidence="2">The complex is composed of two ATP-binding proteins (UgpC), two transmembrane proteins (UgpA and UgpE) and a solute-binding protein (UgpB).</text>
</comment>
<reference evidence="12 13" key="2">
    <citation type="journal article" date="2006" name="J. Microbiol. Methods">
        <title>Genomic flank-sequencing of plasposon insertion sites for rapid identification of functional genes.</title>
        <authorList>
            <person name="Leveau J.H."/>
            <person name="Gerards S."/>
            <person name="Fritsche K."/>
            <person name="Zondag G."/>
            <person name="van Veen J.A."/>
        </authorList>
    </citation>
    <scope>NUCLEOTIDE SEQUENCE [LARGE SCALE GENOMIC DNA]</scope>
    <source>
        <strain evidence="12 13">Ter331</strain>
    </source>
</reference>
<dbReference type="PANTHER" id="PTHR43227">
    <property type="entry name" value="BLL4140 PROTEIN"/>
    <property type="match status" value="1"/>
</dbReference>
<evidence type="ECO:0000259" key="11">
    <source>
        <dbReference type="PROSITE" id="PS50928"/>
    </source>
</evidence>
<dbReference type="SUPFAM" id="SSF161098">
    <property type="entry name" value="MetI-like"/>
    <property type="match status" value="1"/>
</dbReference>
<organism evidence="12 13">
    <name type="scientific">Collimonas fungivorans (strain Ter331)</name>
    <dbReference type="NCBI Taxonomy" id="1005048"/>
    <lineage>
        <taxon>Bacteria</taxon>
        <taxon>Pseudomonadati</taxon>
        <taxon>Pseudomonadota</taxon>
        <taxon>Betaproteobacteria</taxon>
        <taxon>Burkholderiales</taxon>
        <taxon>Oxalobacteraceae</taxon>
        <taxon>Collimonas</taxon>
    </lineage>
</organism>
<feature type="transmembrane region" description="Helical" evidence="10">
    <location>
        <begin position="76"/>
        <end position="99"/>
    </location>
</feature>
<evidence type="ECO:0000256" key="2">
    <source>
        <dbReference type="ARBA" id="ARBA00011557"/>
    </source>
</evidence>
<dbReference type="PROSITE" id="PS50928">
    <property type="entry name" value="ABC_TM1"/>
    <property type="match status" value="1"/>
</dbReference>
<name>G0AEN7_COLFT</name>
<evidence type="ECO:0000256" key="9">
    <source>
        <dbReference type="ARBA" id="ARBA00040780"/>
    </source>
</evidence>
<reference evidence="12 13" key="3">
    <citation type="journal article" date="2008" name="FEMS Microbiol. Ecol.">
        <title>Identification and characterization of genes underlying chitinolysis in Collimonas fungivorans Ter331.</title>
        <authorList>
            <person name="Fritsche K."/>
            <person name="de Boer W."/>
            <person name="Gerards S."/>
            <person name="van den Berg M."/>
            <person name="van Veen J.A."/>
            <person name="Leveau J.H."/>
        </authorList>
    </citation>
    <scope>NUCLEOTIDE SEQUENCE [LARGE SCALE GENOMIC DNA]</scope>
    <source>
        <strain evidence="12 13">Ter331</strain>
    </source>
</reference>
<reference evidence="12 13" key="5">
    <citation type="journal article" date="2011" name="ISME J.">
        <title>Dual transcriptional profiling of a bacterial/fungal confrontation: Collimonas fungivorans versus Aspergillus niger.</title>
        <authorList>
            <person name="Mela F."/>
            <person name="Fritsche K."/>
            <person name="de Boer W."/>
            <person name="van Veen J.A."/>
            <person name="de Graaff L.H."/>
            <person name="van den Berg M."/>
            <person name="Leveau J.H."/>
        </authorList>
    </citation>
    <scope>NUCLEOTIDE SEQUENCE [LARGE SCALE GENOMIC DNA]</scope>
    <source>
        <strain evidence="12 13">Ter331</strain>
    </source>
</reference>
<feature type="domain" description="ABC transmembrane type-1" evidence="11">
    <location>
        <begin position="68"/>
        <end position="284"/>
    </location>
</feature>
<reference evidence="12 13" key="4">
    <citation type="journal article" date="2010" name="Environ. Microbiol.">
        <title>The bacterial genus Collimonas: mycophagy, weathering and other adaptive solutions to life in oligotrophic soil environments.</title>
        <authorList>
            <person name="Leveau J.H."/>
            <person name="Uroz S."/>
            <person name="de Boer W."/>
        </authorList>
    </citation>
    <scope>NUCLEOTIDE SEQUENCE [LARGE SCALE GENOMIC DNA]</scope>
    <source>
        <strain evidence="12 13">Ter331</strain>
    </source>
</reference>
<keyword evidence="13" id="KW-1185">Reference proteome</keyword>
<feature type="transmembrane region" description="Helical" evidence="10">
    <location>
        <begin position="202"/>
        <end position="224"/>
    </location>
</feature>
<dbReference type="CDD" id="cd06261">
    <property type="entry name" value="TM_PBP2"/>
    <property type="match status" value="1"/>
</dbReference>
<proteinExistence type="inferred from homology"/>
<evidence type="ECO:0000256" key="8">
    <source>
        <dbReference type="ARBA" id="ARBA00023136"/>
    </source>
</evidence>
<dbReference type="EMBL" id="CP002745">
    <property type="protein sequence ID" value="AEK60172.1"/>
    <property type="molecule type" value="Genomic_DNA"/>
</dbReference>
<evidence type="ECO:0000256" key="7">
    <source>
        <dbReference type="ARBA" id="ARBA00022989"/>
    </source>
</evidence>
<dbReference type="Gene3D" id="1.10.3720.10">
    <property type="entry name" value="MetI-like"/>
    <property type="match status" value="1"/>
</dbReference>
<dbReference type="InterPro" id="IPR000515">
    <property type="entry name" value="MetI-like"/>
</dbReference>
<evidence type="ECO:0000256" key="10">
    <source>
        <dbReference type="RuleBase" id="RU363032"/>
    </source>
</evidence>
<sequence length="296" mass="32673">MMTSSATFRRRWMPLALAAPQLLIVFLFFFWPAWKAIWWSFHLVRPFGNGSVFVGAENYLRILGDESFYSSLQATVIFTAGSVLLAIFIALLLAGCVQLNLRGRKIFRHFFIWPYAVAGAALGVMLKFFINPVLGPMAVVNSLWPGLWDPHLNGSEAMLALIFAFAWTQVPFNFVVFVAALQTVPDDYLAAAAIDGAGPVRRFFDIQLPLIAPFAFFAAVINVIEAFTHSFGLVDTLTQGGPGGATNILVYKIFSDGFVGLDLSGSSALSVIMMLCIVVLTALQFHFFSDRMGYER</sequence>
<dbReference type="GO" id="GO:0055085">
    <property type="term" value="P:transmembrane transport"/>
    <property type="evidence" value="ECO:0007669"/>
    <property type="project" value="InterPro"/>
</dbReference>
<dbReference type="KEGG" id="cfu:CFU_0334"/>